<comment type="catalytic activity">
    <reaction evidence="5">
        <text>S-adenosyl 3-(methylsulfanyl)propylamine + putrescine = S-methyl-5'-thioadenosine + spermidine + H(+)</text>
        <dbReference type="Rhea" id="RHEA:12721"/>
        <dbReference type="ChEBI" id="CHEBI:15378"/>
        <dbReference type="ChEBI" id="CHEBI:17509"/>
        <dbReference type="ChEBI" id="CHEBI:57443"/>
        <dbReference type="ChEBI" id="CHEBI:57834"/>
        <dbReference type="ChEBI" id="CHEBI:326268"/>
        <dbReference type="EC" id="2.5.1.16"/>
    </reaction>
</comment>
<feature type="transmembrane region" description="Helical" evidence="5">
    <location>
        <begin position="413"/>
        <end position="431"/>
    </location>
</feature>
<evidence type="ECO:0000256" key="5">
    <source>
        <dbReference type="HAMAP-Rule" id="MF_00198"/>
    </source>
</evidence>
<feature type="transmembrane region" description="Helical" evidence="5">
    <location>
        <begin position="183"/>
        <end position="205"/>
    </location>
</feature>
<feature type="binding site" evidence="5">
    <location>
        <begin position="611"/>
        <end position="612"/>
    </location>
    <ligand>
        <name>S-methyl-5'-thioadenosine</name>
        <dbReference type="ChEBI" id="CHEBI:17509"/>
    </ligand>
</feature>
<dbReference type="EMBL" id="JBCDNA010000001">
    <property type="protein sequence ID" value="MEL4455101.1"/>
    <property type="molecule type" value="Genomic_DNA"/>
</dbReference>
<dbReference type="CDD" id="cd06174">
    <property type="entry name" value="MFS"/>
    <property type="match status" value="1"/>
</dbReference>
<feature type="transmembrane region" description="Helical" evidence="5">
    <location>
        <begin position="386"/>
        <end position="407"/>
    </location>
</feature>
<dbReference type="RefSeq" id="WP_342158858.1">
    <property type="nucleotide sequence ID" value="NZ_JBCDNA010000001.1"/>
</dbReference>
<comment type="function">
    <text evidence="5">Catalyzes the irreversible transfer of a propylamine group from the amino donor S-adenosylmethioninamine (decarboxy-AdoMet) to putrescine (1,4-diaminobutane) to yield spermidine.</text>
</comment>
<organism evidence="6 7">
    <name type="scientific">Lutimonas vermicola</name>
    <dbReference type="NCBI Taxonomy" id="414288"/>
    <lineage>
        <taxon>Bacteria</taxon>
        <taxon>Pseudomonadati</taxon>
        <taxon>Bacteroidota</taxon>
        <taxon>Flavobacteriia</taxon>
        <taxon>Flavobacteriales</taxon>
        <taxon>Flavobacteriaceae</taxon>
        <taxon>Lutimonas</taxon>
    </lineage>
</organism>
<evidence type="ECO:0000313" key="7">
    <source>
        <dbReference type="Proteomes" id="UP001474120"/>
    </source>
</evidence>
<name>A0ABU9KY41_9FLAO</name>
<keyword evidence="2 5" id="KW-1133">Transmembrane helix</keyword>
<accession>A0ABU9KY41</accession>
<feature type="transmembrane region" description="Helical" evidence="5">
    <location>
        <begin position="39"/>
        <end position="59"/>
    </location>
</feature>
<feature type="transmembrane region" description="Helical" evidence="5">
    <location>
        <begin position="267"/>
        <end position="287"/>
    </location>
</feature>
<dbReference type="InterPro" id="IPR029063">
    <property type="entry name" value="SAM-dependent_MTases_sf"/>
</dbReference>
<dbReference type="EC" id="2.5.1.16" evidence="5"/>
<dbReference type="Proteomes" id="UP001474120">
    <property type="component" value="Unassembled WGS sequence"/>
</dbReference>
<feature type="transmembrane region" description="Helical" evidence="5">
    <location>
        <begin position="443"/>
        <end position="460"/>
    </location>
</feature>
<dbReference type="PANTHER" id="PTHR11558">
    <property type="entry name" value="SPERMIDINE/SPERMINE SYNTHASE"/>
    <property type="match status" value="1"/>
</dbReference>
<dbReference type="Gene3D" id="1.20.1250.20">
    <property type="entry name" value="MFS general substrate transporter like domains"/>
    <property type="match status" value="1"/>
</dbReference>
<dbReference type="Pfam" id="PF01564">
    <property type="entry name" value="Spermine_synth"/>
    <property type="match status" value="1"/>
</dbReference>
<feature type="transmembrane region" description="Helical" evidence="5">
    <location>
        <begin position="118"/>
        <end position="144"/>
    </location>
</feature>
<gene>
    <name evidence="5" type="primary">speE</name>
    <name evidence="6" type="ORF">AABB81_04290</name>
</gene>
<dbReference type="HAMAP" id="MF_00198">
    <property type="entry name" value="Spermidine_synth"/>
    <property type="match status" value="1"/>
</dbReference>
<keyword evidence="7" id="KW-1185">Reference proteome</keyword>
<evidence type="ECO:0000256" key="4">
    <source>
        <dbReference type="ARBA" id="ARBA00023136"/>
    </source>
</evidence>
<evidence type="ECO:0000256" key="3">
    <source>
        <dbReference type="ARBA" id="ARBA00023066"/>
    </source>
</evidence>
<comment type="subunit">
    <text evidence="5">Homodimer or homotetramer.</text>
</comment>
<comment type="pathway">
    <text evidence="5">Amine and polyamine biosynthesis; spermidine biosynthesis; spermidine from putrescine: step 1/1.</text>
</comment>
<proteinExistence type="inferred from homology"/>
<keyword evidence="1 5" id="KW-0812">Transmembrane</keyword>
<dbReference type="Pfam" id="PF07690">
    <property type="entry name" value="MFS_1"/>
    <property type="match status" value="1"/>
</dbReference>
<dbReference type="Gene3D" id="3.40.50.150">
    <property type="entry name" value="Vaccinia Virus protein VP39"/>
    <property type="match status" value="1"/>
</dbReference>
<feature type="transmembrane region" description="Helical" evidence="5">
    <location>
        <begin position="299"/>
        <end position="320"/>
    </location>
</feature>
<dbReference type="InterPro" id="IPR011701">
    <property type="entry name" value="MFS"/>
</dbReference>
<feature type="transmembrane region" description="Helical" evidence="5">
    <location>
        <begin position="350"/>
        <end position="374"/>
    </location>
</feature>
<protein>
    <recommendedName>
        <fullName evidence="5">Polyamine aminopropyltransferase</fullName>
    </recommendedName>
    <alternativeName>
        <fullName evidence="5">Putrescine aminopropyltransferase</fullName>
        <shortName evidence="5">PAPT</shortName>
    </alternativeName>
    <alternativeName>
        <fullName evidence="5">Spermidine synthase</fullName>
        <shortName evidence="5">SPDS</shortName>
        <shortName evidence="5">SPDSY</shortName>
        <ecNumber evidence="5">2.5.1.16</ecNumber>
    </alternativeName>
</protein>
<dbReference type="PANTHER" id="PTHR11558:SF11">
    <property type="entry name" value="SPERMIDINE SYNTHASE"/>
    <property type="match status" value="1"/>
</dbReference>
<keyword evidence="5" id="KW-0808">Transferase</keyword>
<keyword evidence="4 5" id="KW-0472">Membrane</keyword>
<dbReference type="SUPFAM" id="SSF53335">
    <property type="entry name" value="S-adenosyl-L-methionine-dependent methyltransferases"/>
    <property type="match status" value="1"/>
</dbReference>
<sequence>MKNRHQIIFLFIFFVSGFTGLIYESIWTHYLKLFLGHAAYAQTLVLTIFMGGMAIGSYLTSFYSIKWRKLFLAYAIAEGIIGVLALIFHESFTSFLEISFNSVFQNLDTPLAINLYKWVSAALLILPQSILLGATFPLMSAAILRVFPESPGKTISLLYFSNSLGAAIGVLISGFYFVKEFGLPGTIKIAGLLNVLIVAAIIVLIRRNREYIQLPIQPSEEKKERGQNKSILLFVLLGVSSFTGMASFIYEIGWIRMLNMVLGTSTHAFELMLSAFIFGLAFGGLWIRKRIDKMSNPIAYLGYIQIIMGVMALSTLLIYGNTFNLMQWLLENLDKDANGYLLFNLSSNGIALLIMFPTTFCAGMTLPIITTILLGVRGERSIGSVYAWNTIGAIIGIFIAVHIGMPYLGLKGLISLGAGIDIALGIFLLFAFSQVRNKFNRKVIMASIGVISLCGIMFFVELDTLKMGSGVFRGRDSLFSSEENNVLFHEDGKTASISVIEHKALDGMLSVRTNGKTDATIYKDERPLGTIDESTMIQLAVIPMALNPKAEHVVNIGLGAGITTKSVLANPLIQSIHTIEIEKEMVNAAKLLGAQSEVVFSDPRSTIIIDDAKSFFASHQKKYDIILSEPSNPWVSGVSGLFSEEFYKMINSHLNDDGVFAQWLQLYDLDINLVSSVLKAVSQNFSDFEVYALNHDECLIVAKKNGLLPPLDSTLISMPSIEKALNHVSVNTVQDIEFRLFGNKKTMDPFLASFTIPANSDYYPVLDQNATRTRFLKSKATELYNFTHQFHPVISMLNMEFFPWNITNITATPYFYNQSVSANEAISLRDFYLHDNFNLNYNYLPQNLRDEARLVKNSFGQDKGGVINKNRFTSFFYSTIRMAPYLTPHEMELVWESIGIYEDATMASEELKWASLFRAAVHKDAKTMIELGESLLNNTSEGLKGYPKEYVISTIMLGHIVQNELEKAQRVWYTNSNNLTEDPQSKLLFQFLIAQCNKIN</sequence>
<feature type="binding site" evidence="5">
    <location>
        <position position="580"/>
    </location>
    <ligand>
        <name>S-methyl-5'-thioadenosine</name>
        <dbReference type="ChEBI" id="CHEBI:17509"/>
    </ligand>
</feature>
<dbReference type="InterPro" id="IPR036259">
    <property type="entry name" value="MFS_trans_sf"/>
</dbReference>
<keyword evidence="5" id="KW-1003">Cell membrane</keyword>
<comment type="similarity">
    <text evidence="5">Belongs to the spermidine/spermine synthase family.</text>
</comment>
<feature type="transmembrane region" description="Helical" evidence="5">
    <location>
        <begin position="71"/>
        <end position="89"/>
    </location>
</feature>
<comment type="caution">
    <text evidence="5">Lacks the conserved Asp active site.</text>
</comment>
<evidence type="ECO:0000313" key="6">
    <source>
        <dbReference type="EMBL" id="MEL4455101.1"/>
    </source>
</evidence>
<keyword evidence="5" id="KW-0620">Polyamine biosynthesis</keyword>
<feature type="transmembrane region" description="Helical" evidence="5">
    <location>
        <begin position="156"/>
        <end position="177"/>
    </location>
</feature>
<reference evidence="6 7" key="1">
    <citation type="submission" date="2024-04" db="EMBL/GenBank/DDBJ databases">
        <title>whole genome sequencing of Lutimonas vermicola strain IMCC1616.</title>
        <authorList>
            <person name="Bae S.S."/>
        </authorList>
    </citation>
    <scope>NUCLEOTIDE SEQUENCE [LARGE SCALE GENOMIC DNA]</scope>
    <source>
        <strain evidence="6 7">IMCC1616</strain>
    </source>
</reference>
<evidence type="ECO:0000256" key="2">
    <source>
        <dbReference type="ARBA" id="ARBA00022989"/>
    </source>
</evidence>
<feature type="transmembrane region" description="Helical" evidence="5">
    <location>
        <begin position="231"/>
        <end position="255"/>
    </location>
</feature>
<keyword evidence="3 5" id="KW-0745">Spermidine biosynthesis</keyword>
<dbReference type="InterPro" id="IPR001045">
    <property type="entry name" value="Spermi_synthase"/>
</dbReference>
<evidence type="ECO:0000256" key="1">
    <source>
        <dbReference type="ARBA" id="ARBA00022692"/>
    </source>
</evidence>
<comment type="caution">
    <text evidence="6">The sequence shown here is derived from an EMBL/GenBank/DDBJ whole genome shotgun (WGS) entry which is preliminary data.</text>
</comment>
<feature type="transmembrane region" description="Helical" evidence="5">
    <location>
        <begin position="7"/>
        <end position="27"/>
    </location>
</feature>
<comment type="caution">
    <text evidence="5">Lacks conserved residue(s) required for the propagation of feature annotation.</text>
</comment>
<comment type="subcellular location">
    <subcellularLocation>
        <location evidence="5">Cell membrane</location>
        <topology evidence="5">Multi-pass membrane protein</topology>
    </subcellularLocation>
</comment>
<dbReference type="SUPFAM" id="SSF103473">
    <property type="entry name" value="MFS general substrate transporter"/>
    <property type="match status" value="1"/>
</dbReference>